<dbReference type="Gene3D" id="2.40.160.20">
    <property type="match status" value="1"/>
</dbReference>
<name>A0A1I2W6A4_9HYPH</name>
<evidence type="ECO:0000256" key="2">
    <source>
        <dbReference type="SAM" id="SignalP"/>
    </source>
</evidence>
<dbReference type="InterPro" id="IPR011250">
    <property type="entry name" value="OMP/PagP_B-barrel"/>
</dbReference>
<gene>
    <name evidence="3" type="ORF">SAMN05192565_12035</name>
</gene>
<evidence type="ECO:0000313" key="4">
    <source>
        <dbReference type="Proteomes" id="UP000199229"/>
    </source>
</evidence>
<dbReference type="AlphaFoldDB" id="A0A1I2W6A4"/>
<dbReference type="PANTHER" id="PTHR34001">
    <property type="entry name" value="BLL7405 PROTEIN"/>
    <property type="match status" value="1"/>
</dbReference>
<feature type="signal peptide" evidence="2">
    <location>
        <begin position="1"/>
        <end position="22"/>
    </location>
</feature>
<evidence type="ECO:0000313" key="3">
    <source>
        <dbReference type="EMBL" id="SFG96893.1"/>
    </source>
</evidence>
<dbReference type="Proteomes" id="UP000199229">
    <property type="component" value="Unassembled WGS sequence"/>
</dbReference>
<organism evidence="3 4">
    <name type="scientific">Methylobacterium gossipiicola</name>
    <dbReference type="NCBI Taxonomy" id="582675"/>
    <lineage>
        <taxon>Bacteria</taxon>
        <taxon>Pseudomonadati</taxon>
        <taxon>Pseudomonadota</taxon>
        <taxon>Alphaproteobacteria</taxon>
        <taxon>Hyphomicrobiales</taxon>
        <taxon>Methylobacteriaceae</taxon>
        <taxon>Methylobacterium</taxon>
    </lineage>
</organism>
<keyword evidence="2" id="KW-0732">Signal</keyword>
<protein>
    <submittedName>
        <fullName evidence="3">Outer membrane protein beta-barrel domain-containing protein</fullName>
    </submittedName>
</protein>
<feature type="chain" id="PRO_5011664355" evidence="2">
    <location>
        <begin position="23"/>
        <end position="321"/>
    </location>
</feature>
<dbReference type="RefSeq" id="WP_091973967.1">
    <property type="nucleotide sequence ID" value="NZ_FOPM01000020.1"/>
</dbReference>
<dbReference type="SUPFAM" id="SSF56925">
    <property type="entry name" value="OMPA-like"/>
    <property type="match status" value="1"/>
</dbReference>
<evidence type="ECO:0000256" key="1">
    <source>
        <dbReference type="ARBA" id="ARBA00038306"/>
    </source>
</evidence>
<dbReference type="STRING" id="582675.SAMN05192565_12035"/>
<dbReference type="InterPro" id="IPR051692">
    <property type="entry name" value="OMP-like"/>
</dbReference>
<dbReference type="OrthoDB" id="8001404at2"/>
<dbReference type="EMBL" id="FOPM01000020">
    <property type="protein sequence ID" value="SFG96893.1"/>
    <property type="molecule type" value="Genomic_DNA"/>
</dbReference>
<sequence length="321" mass="33620">MRILALTLLTTLTLGGATIATAADLDYGVLRGPDYEPAAPIIDWNGVYVGGHGGYTSAALGFRNTFQPLVAGALIATTAESQLNASTLLSPRSQRIDGTSYGAYAGFNYQFDETVVGVEADYTRFEKSGQSSDRVSRFATTSLGYLETVTLAGLSTTRIEDFGTVRARAGYNFGNFLPFVTGGVAIGRAQVTDAVAISNYGYDQAAYKANVAASATTTTATTTAGVTNVTTTSPGAQVNVGNFGYASFNASNPDSSRLPPPRVVTRASTKVVAGIALGAGLEYALTQNIILRGEYQYVLFNDFDGHKVNLNTVRGGAAVKF</sequence>
<keyword evidence="4" id="KW-1185">Reference proteome</keyword>
<reference evidence="4" key="1">
    <citation type="submission" date="2016-10" db="EMBL/GenBank/DDBJ databases">
        <authorList>
            <person name="Varghese N."/>
            <person name="Submissions S."/>
        </authorList>
    </citation>
    <scope>NUCLEOTIDE SEQUENCE [LARGE SCALE GENOMIC DNA]</scope>
    <source>
        <strain evidence="4">Gh-105</strain>
    </source>
</reference>
<proteinExistence type="inferred from homology"/>
<accession>A0A1I2W6A4</accession>
<dbReference type="PANTHER" id="PTHR34001:SF3">
    <property type="entry name" value="BLL7405 PROTEIN"/>
    <property type="match status" value="1"/>
</dbReference>
<comment type="similarity">
    <text evidence="1">Belongs to the Omp25/RopB family.</text>
</comment>